<sequence length="90" mass="10587">QSIFRGGTPYSQCRKWNDVLTAIDNGEKLHRPATMSRTVYDIIVTCFEEIPEKRAKYDQLENAFRTYFNETMVPLTDEIPLIFDDHMLQI</sequence>
<proteinExistence type="predicted"/>
<dbReference type="SUPFAM" id="SSF56112">
    <property type="entry name" value="Protein kinase-like (PK-like)"/>
    <property type="match status" value="1"/>
</dbReference>
<dbReference type="EMBL" id="FN657032">
    <property type="protein sequence ID" value="CBY42308.1"/>
    <property type="molecule type" value="Genomic_DNA"/>
</dbReference>
<dbReference type="Pfam" id="PF07714">
    <property type="entry name" value="PK_Tyr_Ser-Thr"/>
    <property type="match status" value="1"/>
</dbReference>
<feature type="non-terminal residue" evidence="2">
    <location>
        <position position="1"/>
    </location>
</feature>
<accession>E4Z3N0</accession>
<dbReference type="InterPro" id="IPR001245">
    <property type="entry name" value="Ser-Thr/Tyr_kinase_cat_dom"/>
</dbReference>
<evidence type="ECO:0000259" key="1">
    <source>
        <dbReference type="Pfam" id="PF07714"/>
    </source>
</evidence>
<dbReference type="Gene3D" id="1.10.510.10">
    <property type="entry name" value="Transferase(Phosphotransferase) domain 1"/>
    <property type="match status" value="1"/>
</dbReference>
<dbReference type="Proteomes" id="UP000011014">
    <property type="component" value="Unassembled WGS sequence"/>
</dbReference>
<dbReference type="GO" id="GO:0004672">
    <property type="term" value="F:protein kinase activity"/>
    <property type="evidence" value="ECO:0007669"/>
    <property type="project" value="InterPro"/>
</dbReference>
<feature type="domain" description="Serine-threonine/tyrosine-protein kinase catalytic" evidence="1">
    <location>
        <begin position="5"/>
        <end position="63"/>
    </location>
</feature>
<organism evidence="2">
    <name type="scientific">Oikopleura dioica</name>
    <name type="common">Tunicate</name>
    <dbReference type="NCBI Taxonomy" id="34765"/>
    <lineage>
        <taxon>Eukaryota</taxon>
        <taxon>Metazoa</taxon>
        <taxon>Chordata</taxon>
        <taxon>Tunicata</taxon>
        <taxon>Appendicularia</taxon>
        <taxon>Copelata</taxon>
        <taxon>Oikopleuridae</taxon>
        <taxon>Oikopleura</taxon>
    </lineage>
</organism>
<name>E4Z3N0_OIKDI</name>
<evidence type="ECO:0000313" key="2">
    <source>
        <dbReference type="EMBL" id="CBY42308.1"/>
    </source>
</evidence>
<dbReference type="InterPro" id="IPR011009">
    <property type="entry name" value="Kinase-like_dom_sf"/>
</dbReference>
<dbReference type="AlphaFoldDB" id="E4Z3N0"/>
<gene>
    <name evidence="2" type="ORF">GSOID_T00025988001</name>
</gene>
<reference evidence="2" key="1">
    <citation type="journal article" date="2010" name="Science">
        <title>Plasticity of animal genome architecture unmasked by rapid evolution of a pelagic tunicate.</title>
        <authorList>
            <person name="Denoeud F."/>
            <person name="Henriet S."/>
            <person name="Mungpakdee S."/>
            <person name="Aury J.M."/>
            <person name="Da Silva C."/>
            <person name="Brinkmann H."/>
            <person name="Mikhaleva J."/>
            <person name="Olsen L.C."/>
            <person name="Jubin C."/>
            <person name="Canestro C."/>
            <person name="Bouquet J.M."/>
            <person name="Danks G."/>
            <person name="Poulain J."/>
            <person name="Campsteijn C."/>
            <person name="Adamski M."/>
            <person name="Cross I."/>
            <person name="Yadetie F."/>
            <person name="Muffato M."/>
            <person name="Louis A."/>
            <person name="Butcher S."/>
            <person name="Tsagkogeorga G."/>
            <person name="Konrad A."/>
            <person name="Singh S."/>
            <person name="Jensen M.F."/>
            <person name="Cong E.H."/>
            <person name="Eikeseth-Otteraa H."/>
            <person name="Noel B."/>
            <person name="Anthouard V."/>
            <person name="Porcel B.M."/>
            <person name="Kachouri-Lafond R."/>
            <person name="Nishino A."/>
            <person name="Ugolini M."/>
            <person name="Chourrout P."/>
            <person name="Nishida H."/>
            <person name="Aasland R."/>
            <person name="Huzurbazar S."/>
            <person name="Westhof E."/>
            <person name="Delsuc F."/>
            <person name="Lehrach H."/>
            <person name="Reinhardt R."/>
            <person name="Weissenbach J."/>
            <person name="Roy S.W."/>
            <person name="Artiguenave F."/>
            <person name="Postlethwait J.H."/>
            <person name="Manak J.R."/>
            <person name="Thompson E.M."/>
            <person name="Jaillon O."/>
            <person name="Du Pasquier L."/>
            <person name="Boudinot P."/>
            <person name="Liberles D.A."/>
            <person name="Volff J.N."/>
            <person name="Philippe H."/>
            <person name="Lenhard B."/>
            <person name="Roest Crollius H."/>
            <person name="Wincker P."/>
            <person name="Chourrout D."/>
        </authorList>
    </citation>
    <scope>NUCLEOTIDE SEQUENCE [LARGE SCALE GENOMIC DNA]</scope>
</reference>
<protein>
    <recommendedName>
        <fullName evidence="1">Serine-threonine/tyrosine-protein kinase catalytic domain-containing protein</fullName>
    </recommendedName>
</protein>